<dbReference type="PANTHER" id="PTHR21398:SF6">
    <property type="entry name" value="AGAP007094-PA"/>
    <property type="match status" value="1"/>
</dbReference>
<organism evidence="2 3">
    <name type="scientific">Meganyctiphanes norvegica</name>
    <name type="common">Northern krill</name>
    <name type="synonym">Thysanopoda norvegica</name>
    <dbReference type="NCBI Taxonomy" id="48144"/>
    <lineage>
        <taxon>Eukaryota</taxon>
        <taxon>Metazoa</taxon>
        <taxon>Ecdysozoa</taxon>
        <taxon>Arthropoda</taxon>
        <taxon>Crustacea</taxon>
        <taxon>Multicrustacea</taxon>
        <taxon>Malacostraca</taxon>
        <taxon>Eumalacostraca</taxon>
        <taxon>Eucarida</taxon>
        <taxon>Euphausiacea</taxon>
        <taxon>Euphausiidae</taxon>
        <taxon>Meganyctiphanes</taxon>
    </lineage>
</organism>
<sequence length="274" mass="30961">LSGLLLISLAVLGGSSATLLVEDNVLSTLGKNVFEFDHYRPDFQELSRHPYMRSYNFMDNDQESIEHLLSNSFSKSRSRRSTFAENRVRRNASFVSADDKDLTLDLPSLLANMPNLDLEVKFKIPLLQIYESTFINFNIPMNFNIPLFQMSHITARNWNDEIQPALDDLEGLVSMLGLDGRSCVLRAVCEIAETPMIRPEGIVGEMLEIFVNYLTRETPESNEIDGDEAILSRSRRDYTEASLNGRDIGGCVDHYPTCPISLFNIRAATESLQL</sequence>
<evidence type="ECO:0000256" key="1">
    <source>
        <dbReference type="SAM" id="SignalP"/>
    </source>
</evidence>
<comment type="caution">
    <text evidence="2">The sequence shown here is derived from an EMBL/GenBank/DDBJ whole genome shotgun (WGS) entry which is preliminary data.</text>
</comment>
<gene>
    <name evidence="2" type="ORF">MNOR_LOCUS14391</name>
</gene>
<reference evidence="2 3" key="1">
    <citation type="submission" date="2024-05" db="EMBL/GenBank/DDBJ databases">
        <authorList>
            <person name="Wallberg A."/>
        </authorList>
    </citation>
    <scope>NUCLEOTIDE SEQUENCE [LARGE SCALE GENOMIC DNA]</scope>
</reference>
<feature type="signal peptide" evidence="1">
    <location>
        <begin position="1"/>
        <end position="17"/>
    </location>
</feature>
<name>A0AAV2QL96_MEGNR</name>
<protein>
    <submittedName>
        <fullName evidence="2">Uncharacterized protein</fullName>
    </submittedName>
</protein>
<dbReference type="PANTHER" id="PTHR21398">
    <property type="entry name" value="AGAP007094-PA"/>
    <property type="match status" value="1"/>
</dbReference>
<feature type="chain" id="PRO_5043506183" evidence="1">
    <location>
        <begin position="18"/>
        <end position="274"/>
    </location>
</feature>
<keyword evidence="1" id="KW-0732">Signal</keyword>
<accession>A0AAV2QL96</accession>
<feature type="non-terminal residue" evidence="2">
    <location>
        <position position="1"/>
    </location>
</feature>
<keyword evidence="3" id="KW-1185">Reference proteome</keyword>
<dbReference type="Pfam" id="PF07841">
    <property type="entry name" value="DM4_12"/>
    <property type="match status" value="1"/>
</dbReference>
<dbReference type="SMART" id="SM00718">
    <property type="entry name" value="DM4_12"/>
    <property type="match status" value="1"/>
</dbReference>
<evidence type="ECO:0000313" key="2">
    <source>
        <dbReference type="EMBL" id="CAL4091634.1"/>
    </source>
</evidence>
<proteinExistence type="predicted"/>
<dbReference type="Proteomes" id="UP001497623">
    <property type="component" value="Unassembled WGS sequence"/>
</dbReference>
<dbReference type="EMBL" id="CAXKWB010008599">
    <property type="protein sequence ID" value="CAL4091634.1"/>
    <property type="molecule type" value="Genomic_DNA"/>
</dbReference>
<evidence type="ECO:0000313" key="3">
    <source>
        <dbReference type="Proteomes" id="UP001497623"/>
    </source>
</evidence>
<dbReference type="AlphaFoldDB" id="A0AAV2QL96"/>
<dbReference type="InterPro" id="IPR006631">
    <property type="entry name" value="DM4_12"/>
</dbReference>